<evidence type="ECO:0000259" key="7">
    <source>
        <dbReference type="Pfam" id="PF00892"/>
    </source>
</evidence>
<dbReference type="PANTHER" id="PTHR32322">
    <property type="entry name" value="INNER MEMBRANE TRANSPORTER"/>
    <property type="match status" value="1"/>
</dbReference>
<feature type="transmembrane region" description="Helical" evidence="6">
    <location>
        <begin position="192"/>
        <end position="214"/>
    </location>
</feature>
<dbReference type="InterPro" id="IPR037185">
    <property type="entry name" value="EmrE-like"/>
</dbReference>
<feature type="transmembrane region" description="Helical" evidence="6">
    <location>
        <begin position="125"/>
        <end position="144"/>
    </location>
</feature>
<feature type="transmembrane region" description="Helical" evidence="6">
    <location>
        <begin position="98"/>
        <end position="118"/>
    </location>
</feature>
<feature type="transmembrane region" description="Helical" evidence="6">
    <location>
        <begin position="226"/>
        <end position="245"/>
    </location>
</feature>
<feature type="transmembrane region" description="Helical" evidence="6">
    <location>
        <begin position="156"/>
        <end position="180"/>
    </location>
</feature>
<keyword evidence="2" id="KW-1003">Cell membrane</keyword>
<feature type="transmembrane region" description="Helical" evidence="6">
    <location>
        <begin position="33"/>
        <end position="52"/>
    </location>
</feature>
<evidence type="ECO:0000256" key="2">
    <source>
        <dbReference type="ARBA" id="ARBA00022475"/>
    </source>
</evidence>
<keyword evidence="5 6" id="KW-0472">Membrane</keyword>
<evidence type="ECO:0000256" key="4">
    <source>
        <dbReference type="ARBA" id="ARBA00022989"/>
    </source>
</evidence>
<feature type="transmembrane region" description="Helical" evidence="6">
    <location>
        <begin position="282"/>
        <end position="302"/>
    </location>
</feature>
<gene>
    <name evidence="8" type="ORF">CUN60_07400</name>
</gene>
<reference evidence="9" key="1">
    <citation type="submission" date="2017-11" db="EMBL/GenBank/DDBJ databases">
        <authorList>
            <person name="Chan K.G."/>
            <person name="Lee L.S."/>
        </authorList>
    </citation>
    <scope>NUCLEOTIDE SEQUENCE [LARGE SCALE GENOMIC DNA]</scope>
    <source>
        <strain evidence="9">DSM 100970</strain>
    </source>
</reference>
<evidence type="ECO:0000313" key="8">
    <source>
        <dbReference type="EMBL" id="AUR52132.1"/>
    </source>
</evidence>
<dbReference type="SUPFAM" id="SSF103481">
    <property type="entry name" value="Multidrug resistance efflux transporter EmrE"/>
    <property type="match status" value="2"/>
</dbReference>
<proteinExistence type="predicted"/>
<dbReference type="RefSeq" id="WP_102951428.1">
    <property type="nucleotide sequence ID" value="NZ_CP024847.1"/>
</dbReference>
<organism evidence="8 9">
    <name type="scientific">Aquella oligotrophica</name>
    <dbReference type="NCBI Taxonomy" id="2067065"/>
    <lineage>
        <taxon>Bacteria</taxon>
        <taxon>Pseudomonadati</taxon>
        <taxon>Pseudomonadota</taxon>
        <taxon>Betaproteobacteria</taxon>
        <taxon>Neisseriales</taxon>
        <taxon>Neisseriaceae</taxon>
        <taxon>Aquella</taxon>
    </lineage>
</organism>
<sequence length="312" mass="34703">MKINNAYLKLALAILSWAGVYHAANYLVRHLDMYSTAFIRYLIASIILISILKIKRNRIFDAELFKNNWFLLISIGIIGIGLYNLAFFGAEKHLTANMVVLIFSFSPCLTAFMASIVFRQKIPVTGYLSMLLALSGTIGVINYTNPTCGKFFCPEIFTHLSIGEIYALFLCFFAAIFSLLNRKATQRKIDSLTITTYAAVFGCIVLFFSMLFFGKISEVSHQPLNFWLVMAYTSIIGSVAAYFWYSEAIGTLGVPKVVVALNAIPFTTLLMSVVFFKERLSIATIICGGVIITGVILTNLCISRSIKKELGV</sequence>
<keyword evidence="3 6" id="KW-0812">Transmembrane</keyword>
<feature type="transmembrane region" description="Helical" evidence="6">
    <location>
        <begin position="257"/>
        <end position="276"/>
    </location>
</feature>
<keyword evidence="9" id="KW-1185">Reference proteome</keyword>
<evidence type="ECO:0000256" key="1">
    <source>
        <dbReference type="ARBA" id="ARBA00004651"/>
    </source>
</evidence>
<evidence type="ECO:0000256" key="5">
    <source>
        <dbReference type="ARBA" id="ARBA00023136"/>
    </source>
</evidence>
<feature type="domain" description="EamA" evidence="7">
    <location>
        <begin position="6"/>
        <end position="140"/>
    </location>
</feature>
<comment type="subcellular location">
    <subcellularLocation>
        <location evidence="1">Cell membrane</location>
        <topology evidence="1">Multi-pass membrane protein</topology>
    </subcellularLocation>
</comment>
<dbReference type="Proteomes" id="UP000236655">
    <property type="component" value="Chromosome"/>
</dbReference>
<dbReference type="Pfam" id="PF00892">
    <property type="entry name" value="EamA"/>
    <property type="match status" value="2"/>
</dbReference>
<feature type="transmembrane region" description="Helical" evidence="6">
    <location>
        <begin position="7"/>
        <end position="27"/>
    </location>
</feature>
<dbReference type="EMBL" id="CP024847">
    <property type="protein sequence ID" value="AUR52132.1"/>
    <property type="molecule type" value="Genomic_DNA"/>
</dbReference>
<dbReference type="PANTHER" id="PTHR32322:SF18">
    <property type="entry name" value="S-ADENOSYLMETHIONINE_S-ADENOSYLHOMOCYSTEINE TRANSPORTER"/>
    <property type="match status" value="1"/>
</dbReference>
<evidence type="ECO:0000256" key="3">
    <source>
        <dbReference type="ARBA" id="ARBA00022692"/>
    </source>
</evidence>
<feature type="domain" description="EamA" evidence="7">
    <location>
        <begin position="162"/>
        <end position="299"/>
    </location>
</feature>
<name>A0A2I7N6R3_9NEIS</name>
<dbReference type="OrthoDB" id="5186724at2"/>
<dbReference type="KEGG" id="nba:CUN60_07400"/>
<evidence type="ECO:0000313" key="9">
    <source>
        <dbReference type="Proteomes" id="UP000236655"/>
    </source>
</evidence>
<accession>A0A2I7N6R3</accession>
<keyword evidence="4 6" id="KW-1133">Transmembrane helix</keyword>
<dbReference type="InterPro" id="IPR000620">
    <property type="entry name" value="EamA_dom"/>
</dbReference>
<dbReference type="GO" id="GO:0005886">
    <property type="term" value="C:plasma membrane"/>
    <property type="evidence" value="ECO:0007669"/>
    <property type="project" value="UniProtKB-SubCell"/>
</dbReference>
<dbReference type="AlphaFoldDB" id="A0A2I7N6R3"/>
<evidence type="ECO:0000256" key="6">
    <source>
        <dbReference type="SAM" id="Phobius"/>
    </source>
</evidence>
<dbReference type="InterPro" id="IPR050638">
    <property type="entry name" value="AA-Vitamin_Transporters"/>
</dbReference>
<feature type="transmembrane region" description="Helical" evidence="6">
    <location>
        <begin position="64"/>
        <end position="86"/>
    </location>
</feature>
<protein>
    <recommendedName>
        <fullName evidence="7">EamA domain-containing protein</fullName>
    </recommendedName>
</protein>